<reference evidence="2" key="1">
    <citation type="submission" date="2022-10" db="EMBL/GenBank/DDBJ databases">
        <title>Puccinia triticina Genome sequencing and assembly.</title>
        <authorList>
            <person name="Li C."/>
        </authorList>
    </citation>
    <scope>NUCLEOTIDE SEQUENCE</scope>
    <source>
        <strain evidence="2">Pt15</strain>
    </source>
</reference>
<dbReference type="InterPro" id="IPR036188">
    <property type="entry name" value="FAD/NAD-bd_sf"/>
</dbReference>
<evidence type="ECO:0000256" key="1">
    <source>
        <dbReference type="SAM" id="MobiDB-lite"/>
    </source>
</evidence>
<proteinExistence type="predicted"/>
<evidence type="ECO:0000313" key="3">
    <source>
        <dbReference type="Proteomes" id="UP001164743"/>
    </source>
</evidence>
<dbReference type="RefSeq" id="XP_053017872.1">
    <property type="nucleotide sequence ID" value="XM_053166674.1"/>
</dbReference>
<evidence type="ECO:0008006" key="4">
    <source>
        <dbReference type="Google" id="ProtNLM"/>
    </source>
</evidence>
<dbReference type="SUPFAM" id="SSF51905">
    <property type="entry name" value="FAD/NAD(P)-binding domain"/>
    <property type="match status" value="1"/>
</dbReference>
<dbReference type="EMBL" id="CP110422">
    <property type="protein sequence ID" value="WAQ82317.1"/>
    <property type="molecule type" value="Genomic_DNA"/>
</dbReference>
<keyword evidence="3" id="KW-1185">Reference proteome</keyword>
<protein>
    <recommendedName>
        <fullName evidence="4">Ketopantoate reductase N-terminal domain-containing protein</fullName>
    </recommendedName>
</protein>
<dbReference type="PROSITE" id="PS51257">
    <property type="entry name" value="PROKAR_LIPOPROTEIN"/>
    <property type="match status" value="1"/>
</dbReference>
<dbReference type="Gene3D" id="3.50.50.60">
    <property type="entry name" value="FAD/NAD(P)-binding domain"/>
    <property type="match status" value="1"/>
</dbReference>
<name>A0ABY7CHP6_9BASI</name>
<dbReference type="Proteomes" id="UP001164743">
    <property type="component" value="Chromosome 2A"/>
</dbReference>
<accession>A0ABY7CHP6</accession>
<sequence length="96" mass="10313">MGKKAAIIGYGPAGLACADQFHRAGHTVTIVSPKPPPLAPGERSLYSPTPPRRHPTACPFDQPFALPKSAQPIKKILSPSSSPLIDRFHRQKAHSL</sequence>
<gene>
    <name evidence="2" type="ORF">PtA15_2A634</name>
</gene>
<evidence type="ECO:0000313" key="2">
    <source>
        <dbReference type="EMBL" id="WAQ82317.1"/>
    </source>
</evidence>
<dbReference type="GeneID" id="77807569"/>
<organism evidence="2 3">
    <name type="scientific">Puccinia triticina</name>
    <dbReference type="NCBI Taxonomy" id="208348"/>
    <lineage>
        <taxon>Eukaryota</taxon>
        <taxon>Fungi</taxon>
        <taxon>Dikarya</taxon>
        <taxon>Basidiomycota</taxon>
        <taxon>Pucciniomycotina</taxon>
        <taxon>Pucciniomycetes</taxon>
        <taxon>Pucciniales</taxon>
        <taxon>Pucciniaceae</taxon>
        <taxon>Puccinia</taxon>
    </lineage>
</organism>
<feature type="region of interest" description="Disordered" evidence="1">
    <location>
        <begin position="30"/>
        <end position="53"/>
    </location>
</feature>